<accession>A0A9P4QX44</accession>
<proteinExistence type="predicted"/>
<dbReference type="EMBL" id="ML996175">
    <property type="protein sequence ID" value="KAF2732566.1"/>
    <property type="molecule type" value="Genomic_DNA"/>
</dbReference>
<dbReference type="OrthoDB" id="5422863at2759"/>
<dbReference type="Proteomes" id="UP000799444">
    <property type="component" value="Unassembled WGS sequence"/>
</dbReference>
<keyword evidence="2" id="KW-1185">Reference proteome</keyword>
<protein>
    <submittedName>
        <fullName evidence="1">Uncharacterized protein</fullName>
    </submittedName>
</protein>
<comment type="caution">
    <text evidence="1">The sequence shown here is derived from an EMBL/GenBank/DDBJ whole genome shotgun (WGS) entry which is preliminary data.</text>
</comment>
<dbReference type="InterPro" id="IPR038071">
    <property type="entry name" value="UROD/MetE-like_sf"/>
</dbReference>
<dbReference type="AlphaFoldDB" id="A0A9P4QX44"/>
<evidence type="ECO:0000313" key="2">
    <source>
        <dbReference type="Proteomes" id="UP000799444"/>
    </source>
</evidence>
<gene>
    <name evidence="1" type="ORF">EJ04DRAFT_307878</name>
</gene>
<dbReference type="SUPFAM" id="SSF51726">
    <property type="entry name" value="UROD/MetE-like"/>
    <property type="match status" value="1"/>
</dbReference>
<reference evidence="1" key="1">
    <citation type="journal article" date="2020" name="Stud. Mycol.">
        <title>101 Dothideomycetes genomes: a test case for predicting lifestyles and emergence of pathogens.</title>
        <authorList>
            <person name="Haridas S."/>
            <person name="Albert R."/>
            <person name="Binder M."/>
            <person name="Bloem J."/>
            <person name="Labutti K."/>
            <person name="Salamov A."/>
            <person name="Andreopoulos B."/>
            <person name="Baker S."/>
            <person name="Barry K."/>
            <person name="Bills G."/>
            <person name="Bluhm B."/>
            <person name="Cannon C."/>
            <person name="Castanera R."/>
            <person name="Culley D."/>
            <person name="Daum C."/>
            <person name="Ezra D."/>
            <person name="Gonzalez J."/>
            <person name="Henrissat B."/>
            <person name="Kuo A."/>
            <person name="Liang C."/>
            <person name="Lipzen A."/>
            <person name="Lutzoni F."/>
            <person name="Magnuson J."/>
            <person name="Mondo S."/>
            <person name="Nolan M."/>
            <person name="Ohm R."/>
            <person name="Pangilinan J."/>
            <person name="Park H.-J."/>
            <person name="Ramirez L."/>
            <person name="Alfaro M."/>
            <person name="Sun H."/>
            <person name="Tritt A."/>
            <person name="Yoshinaga Y."/>
            <person name="Zwiers L.-H."/>
            <person name="Turgeon B."/>
            <person name="Goodwin S."/>
            <person name="Spatafora J."/>
            <person name="Crous P."/>
            <person name="Grigoriev I."/>
        </authorList>
    </citation>
    <scope>NUCLEOTIDE SEQUENCE</scope>
    <source>
        <strain evidence="1">CBS 125425</strain>
    </source>
</reference>
<sequence length="347" mass="38888">MASIQLQPCGVHLVGSVNLPTTEDVLDRIPPLLSNRLRRLPDGETGKRDHFTAWQRGVFAAAPEAIKRRDPNDQSEIEVPNVTHEQLAMTLAKLPKQLKTQYEDYALDSYALFETRKASGQIPSHTKFQVALPGLVNVVSVLAAPYKLAIEPHYEEAMARSLQRIQDQIRHDELAIQIDVAIEFSFLEGSSYALPYFNPVFPGIIDRLSRFANLVADDVELGFHLCYGDLGHKHFIEPKDTALMVEVANALKKAIRHPIQWIHMPVPIERKDVAYFEPLKNLEFCVPELYLGLVHAHDEGGTRERIAAAQEVVKEFGVATECGMGRTPKEHFATIMEILNSVSSPIV</sequence>
<evidence type="ECO:0000313" key="1">
    <source>
        <dbReference type="EMBL" id="KAF2732566.1"/>
    </source>
</evidence>
<name>A0A9P4QX44_9PLEO</name>
<dbReference type="Gene3D" id="3.20.20.210">
    <property type="match status" value="1"/>
</dbReference>
<organism evidence="1 2">
    <name type="scientific">Polyplosphaeria fusca</name>
    <dbReference type="NCBI Taxonomy" id="682080"/>
    <lineage>
        <taxon>Eukaryota</taxon>
        <taxon>Fungi</taxon>
        <taxon>Dikarya</taxon>
        <taxon>Ascomycota</taxon>
        <taxon>Pezizomycotina</taxon>
        <taxon>Dothideomycetes</taxon>
        <taxon>Pleosporomycetidae</taxon>
        <taxon>Pleosporales</taxon>
        <taxon>Tetraplosphaeriaceae</taxon>
        <taxon>Polyplosphaeria</taxon>
    </lineage>
</organism>